<dbReference type="Gene3D" id="2.130.10.10">
    <property type="entry name" value="YVTN repeat-like/Quinoprotein amine dehydrogenase"/>
    <property type="match status" value="1"/>
</dbReference>
<name>A0A9X3X920_9BACT</name>
<comment type="caution">
    <text evidence="1">The sequence shown here is derived from an EMBL/GenBank/DDBJ whole genome shotgun (WGS) entry which is preliminary data.</text>
</comment>
<dbReference type="SUPFAM" id="SSF50998">
    <property type="entry name" value="Quinoprotein alcohol dehydrogenase-like"/>
    <property type="match status" value="1"/>
</dbReference>
<dbReference type="PANTHER" id="PTHR42754">
    <property type="entry name" value="ENDOGLUCANASE"/>
    <property type="match status" value="1"/>
</dbReference>
<reference evidence="1 2" key="1">
    <citation type="submission" date="2021-04" db="EMBL/GenBank/DDBJ databases">
        <title>Genome analysis of Polyangium sp.</title>
        <authorList>
            <person name="Li Y."/>
            <person name="Wang J."/>
        </authorList>
    </citation>
    <scope>NUCLEOTIDE SEQUENCE [LARGE SCALE GENOMIC DNA]</scope>
    <source>
        <strain evidence="1 2">SDU14</strain>
    </source>
</reference>
<dbReference type="EMBL" id="JAGTJJ010000034">
    <property type="protein sequence ID" value="MDC3985979.1"/>
    <property type="molecule type" value="Genomic_DNA"/>
</dbReference>
<dbReference type="AlphaFoldDB" id="A0A9X3X920"/>
<dbReference type="InterPro" id="IPR011047">
    <property type="entry name" value="Quinoprotein_ADH-like_sf"/>
</dbReference>
<dbReference type="PANTHER" id="PTHR42754:SF1">
    <property type="entry name" value="LIPOPROTEIN"/>
    <property type="match status" value="1"/>
</dbReference>
<sequence length="434" mass="46027">MDAIRGRDVFAAFTMFAAVCQAPRDASAAPSRVTCPGGELRVVAHKLTASEGGEVVVADAVETPDGGIVVAGHFKGSLTLEDKVLRSAGDADAFIAEIDACGGIRDFRGYGDALNQRILDVAVDTAGNRYFVGYFEGRIDFGSGALEGGGSFLVRMDPTGRVAWMHRAYEQEDIYIYHLDMLATGSAPGVFVLGSLEGHAELAGMPIHTSGLQSFVAAFDPEGRPSWNTVVTRSTDDEALAMEVDAAGHVVVAGHKSTGANLFATRLDPRGQLLWHKRFRGTGSQNETFYGLALTPDGDLLLRAYGAFGELSAPRPESDTEIEFLARLDREDGRVIWRRPVASDSTRIAVQSGGRILLAGHAADTGELTLRTLSPTGEELGARRFGGSVRLNALHVTKADQVLLAGRFTGTLDFGAGPLSSGDLPAAFVARFSP</sequence>
<dbReference type="RefSeq" id="WP_272424284.1">
    <property type="nucleotide sequence ID" value="NZ_JAGTJJ010000034.1"/>
</dbReference>
<organism evidence="1 2">
    <name type="scientific">Polyangium jinanense</name>
    <dbReference type="NCBI Taxonomy" id="2829994"/>
    <lineage>
        <taxon>Bacteria</taxon>
        <taxon>Pseudomonadati</taxon>
        <taxon>Myxococcota</taxon>
        <taxon>Polyangia</taxon>
        <taxon>Polyangiales</taxon>
        <taxon>Polyangiaceae</taxon>
        <taxon>Polyangium</taxon>
    </lineage>
</organism>
<protein>
    <submittedName>
        <fullName evidence="1">PQQ-like beta-propeller repeat protein</fullName>
    </submittedName>
</protein>
<accession>A0A9X3X920</accession>
<evidence type="ECO:0000313" key="2">
    <source>
        <dbReference type="Proteomes" id="UP001151081"/>
    </source>
</evidence>
<gene>
    <name evidence="1" type="ORF">KEG57_36200</name>
</gene>
<dbReference type="InterPro" id="IPR015943">
    <property type="entry name" value="WD40/YVTN_repeat-like_dom_sf"/>
</dbReference>
<dbReference type="Proteomes" id="UP001151081">
    <property type="component" value="Unassembled WGS sequence"/>
</dbReference>
<proteinExistence type="predicted"/>
<evidence type="ECO:0000313" key="1">
    <source>
        <dbReference type="EMBL" id="MDC3985979.1"/>
    </source>
</evidence>
<keyword evidence="2" id="KW-1185">Reference proteome</keyword>